<comment type="cofactor">
    <cofactor evidence="1">
        <name>FAD</name>
        <dbReference type="ChEBI" id="CHEBI:57692"/>
    </cofactor>
</comment>
<dbReference type="GO" id="GO:0008720">
    <property type="term" value="F:D-lactate dehydrogenase (NAD+) activity"/>
    <property type="evidence" value="ECO:0007669"/>
    <property type="project" value="TreeGrafter"/>
</dbReference>
<dbReference type="InterPro" id="IPR016169">
    <property type="entry name" value="FAD-bd_PCMH_sub2"/>
</dbReference>
<dbReference type="Proteomes" id="UP000320475">
    <property type="component" value="Unassembled WGS sequence"/>
</dbReference>
<feature type="domain" description="FAD-binding PCMH-type" evidence="12">
    <location>
        <begin position="148"/>
        <end position="324"/>
    </location>
</feature>
<evidence type="ECO:0000256" key="2">
    <source>
        <dbReference type="ARBA" id="ARBA00004173"/>
    </source>
</evidence>
<evidence type="ECO:0000259" key="12">
    <source>
        <dbReference type="PROSITE" id="PS51387"/>
    </source>
</evidence>
<dbReference type="Pfam" id="PF02913">
    <property type="entry name" value="FAD-oxidase_C"/>
    <property type="match status" value="1"/>
</dbReference>
<dbReference type="SUPFAM" id="SSF55103">
    <property type="entry name" value="FAD-linked oxidases, C-terminal domain"/>
    <property type="match status" value="1"/>
</dbReference>
<dbReference type="InterPro" id="IPR016171">
    <property type="entry name" value="Vanillyl_alc_oxidase_C-sub2"/>
</dbReference>
<proteinExistence type="inferred from homology"/>
<dbReference type="Gene3D" id="1.10.45.10">
    <property type="entry name" value="Vanillyl-alcohol Oxidase, Chain A, domain 4"/>
    <property type="match status" value="1"/>
</dbReference>
<dbReference type="VEuPathDB" id="FungiDB:SeMB42_g05000"/>
<dbReference type="EC" id="1.1.2.4" evidence="9"/>
<dbReference type="PANTHER" id="PTHR11748:SF111">
    <property type="entry name" value="D-LACTATE DEHYDROGENASE, MITOCHONDRIAL-RELATED"/>
    <property type="match status" value="1"/>
</dbReference>
<dbReference type="PANTHER" id="PTHR11748">
    <property type="entry name" value="D-LACTATE DEHYDROGENASE"/>
    <property type="match status" value="1"/>
</dbReference>
<dbReference type="InterPro" id="IPR016164">
    <property type="entry name" value="FAD-linked_Oxase-like_C"/>
</dbReference>
<evidence type="ECO:0000256" key="6">
    <source>
        <dbReference type="ARBA" id="ARBA00022946"/>
    </source>
</evidence>
<evidence type="ECO:0000256" key="8">
    <source>
        <dbReference type="ARBA" id="ARBA00023128"/>
    </source>
</evidence>
<evidence type="ECO:0000256" key="4">
    <source>
        <dbReference type="ARBA" id="ARBA00022630"/>
    </source>
</evidence>
<evidence type="ECO:0000256" key="11">
    <source>
        <dbReference type="SAM" id="MobiDB-lite"/>
    </source>
</evidence>
<dbReference type="FunFam" id="3.30.465.10:FF:000014">
    <property type="entry name" value="D-lactate dehydrogenase (Cytochrome), putative"/>
    <property type="match status" value="1"/>
</dbReference>
<dbReference type="PROSITE" id="PS51387">
    <property type="entry name" value="FAD_PCMH"/>
    <property type="match status" value="1"/>
</dbReference>
<dbReference type="InterPro" id="IPR004113">
    <property type="entry name" value="FAD-bd_oxidored_4_C"/>
</dbReference>
<gene>
    <name evidence="13" type="ORF">SeLEV6574_g05586</name>
</gene>
<name>A0A507CTJ0_9FUNG</name>
<feature type="region of interest" description="Disordered" evidence="11">
    <location>
        <begin position="29"/>
        <end position="63"/>
    </location>
</feature>
<dbReference type="Pfam" id="PF01565">
    <property type="entry name" value="FAD_binding_4"/>
    <property type="match status" value="1"/>
</dbReference>
<evidence type="ECO:0000256" key="10">
    <source>
        <dbReference type="ARBA" id="ARBA00051436"/>
    </source>
</evidence>
<keyword evidence="8" id="KW-0496">Mitochondrion</keyword>
<dbReference type="Gene3D" id="3.30.70.2740">
    <property type="match status" value="1"/>
</dbReference>
<feature type="compositionally biased region" description="Basic and acidic residues" evidence="11">
    <location>
        <begin position="46"/>
        <end position="55"/>
    </location>
</feature>
<evidence type="ECO:0000256" key="3">
    <source>
        <dbReference type="ARBA" id="ARBA00008000"/>
    </source>
</evidence>
<comment type="subcellular location">
    <subcellularLocation>
        <location evidence="2">Mitochondrion</location>
    </subcellularLocation>
</comment>
<organism evidence="13 14">
    <name type="scientific">Synchytrium endobioticum</name>
    <dbReference type="NCBI Taxonomy" id="286115"/>
    <lineage>
        <taxon>Eukaryota</taxon>
        <taxon>Fungi</taxon>
        <taxon>Fungi incertae sedis</taxon>
        <taxon>Chytridiomycota</taxon>
        <taxon>Chytridiomycota incertae sedis</taxon>
        <taxon>Chytridiomycetes</taxon>
        <taxon>Synchytriales</taxon>
        <taxon>Synchytriaceae</taxon>
        <taxon>Synchytrium</taxon>
    </lineage>
</organism>
<dbReference type="GO" id="GO:0071949">
    <property type="term" value="F:FAD binding"/>
    <property type="evidence" value="ECO:0007669"/>
    <property type="project" value="InterPro"/>
</dbReference>
<reference evidence="13 14" key="1">
    <citation type="journal article" date="2019" name="Sci. Rep.">
        <title>Comparative genomics of chytrid fungi reveal insights into the obligate biotrophic and pathogenic lifestyle of Synchytrium endobioticum.</title>
        <authorList>
            <person name="van de Vossenberg B.T.L.H."/>
            <person name="Warris S."/>
            <person name="Nguyen H.D.T."/>
            <person name="van Gent-Pelzer M.P.E."/>
            <person name="Joly D.L."/>
            <person name="van de Geest H.C."/>
            <person name="Bonants P.J.M."/>
            <person name="Smith D.S."/>
            <person name="Levesque C.A."/>
            <person name="van der Lee T.A.J."/>
        </authorList>
    </citation>
    <scope>NUCLEOTIDE SEQUENCE [LARGE SCALE GENOMIC DNA]</scope>
    <source>
        <strain evidence="13 14">LEV6574</strain>
    </source>
</reference>
<keyword evidence="7" id="KW-0560">Oxidoreductase</keyword>
<evidence type="ECO:0000256" key="9">
    <source>
        <dbReference type="ARBA" id="ARBA00038897"/>
    </source>
</evidence>
<comment type="catalytic activity">
    <reaction evidence="10">
        <text>(R)-lactate + 2 Fe(III)-[cytochrome c] = 2 Fe(II)-[cytochrome c] + pyruvate + 2 H(+)</text>
        <dbReference type="Rhea" id="RHEA:13521"/>
        <dbReference type="Rhea" id="RHEA-COMP:10350"/>
        <dbReference type="Rhea" id="RHEA-COMP:14399"/>
        <dbReference type="ChEBI" id="CHEBI:15361"/>
        <dbReference type="ChEBI" id="CHEBI:15378"/>
        <dbReference type="ChEBI" id="CHEBI:16004"/>
        <dbReference type="ChEBI" id="CHEBI:29033"/>
        <dbReference type="ChEBI" id="CHEBI:29034"/>
        <dbReference type="EC" id="1.1.2.4"/>
    </reaction>
</comment>
<keyword evidence="5" id="KW-0274">FAD</keyword>
<evidence type="ECO:0000313" key="13">
    <source>
        <dbReference type="EMBL" id="TPX42473.1"/>
    </source>
</evidence>
<comment type="caution">
    <text evidence="13">The sequence shown here is derived from an EMBL/GenBank/DDBJ whole genome shotgun (WGS) entry which is preliminary data.</text>
</comment>
<dbReference type="GO" id="GO:1903457">
    <property type="term" value="P:lactate catabolic process"/>
    <property type="evidence" value="ECO:0007669"/>
    <property type="project" value="TreeGrafter"/>
</dbReference>
<dbReference type="Gene3D" id="3.30.465.10">
    <property type="match status" value="1"/>
</dbReference>
<dbReference type="SUPFAM" id="SSF56176">
    <property type="entry name" value="FAD-binding/transporter-associated domain-like"/>
    <property type="match status" value="1"/>
</dbReference>
<evidence type="ECO:0000256" key="7">
    <source>
        <dbReference type="ARBA" id="ARBA00023002"/>
    </source>
</evidence>
<evidence type="ECO:0000313" key="14">
    <source>
        <dbReference type="Proteomes" id="UP000320475"/>
    </source>
</evidence>
<keyword evidence="4" id="KW-0285">Flavoprotein</keyword>
<dbReference type="EMBL" id="QEAM01000270">
    <property type="protein sequence ID" value="TPX42473.1"/>
    <property type="molecule type" value="Genomic_DNA"/>
</dbReference>
<dbReference type="FunFam" id="1.10.45.10:FF:000001">
    <property type="entry name" value="D-lactate dehydrogenase mitochondrial"/>
    <property type="match status" value="1"/>
</dbReference>
<keyword evidence="6" id="KW-0809">Transit peptide</keyword>
<accession>A0A507CTJ0</accession>
<dbReference type="OrthoDB" id="7786253at2759"/>
<comment type="similarity">
    <text evidence="3">Belongs to the FAD-binding oxidoreductase/transferase type 4 family.</text>
</comment>
<dbReference type="InterPro" id="IPR016166">
    <property type="entry name" value="FAD-bd_PCMH"/>
</dbReference>
<dbReference type="GO" id="GO:0004458">
    <property type="term" value="F:D-lactate dehydrogenase (cytochrome) activity"/>
    <property type="evidence" value="ECO:0007669"/>
    <property type="project" value="UniProtKB-EC"/>
</dbReference>
<evidence type="ECO:0000256" key="5">
    <source>
        <dbReference type="ARBA" id="ARBA00022827"/>
    </source>
</evidence>
<dbReference type="InterPro" id="IPR036318">
    <property type="entry name" value="FAD-bd_PCMH-like_sf"/>
</dbReference>
<dbReference type="FunFam" id="3.30.70.2740:FF:000001">
    <property type="entry name" value="D-lactate dehydrogenase mitochondrial"/>
    <property type="match status" value="1"/>
</dbReference>
<dbReference type="GO" id="GO:0005739">
    <property type="term" value="C:mitochondrion"/>
    <property type="evidence" value="ECO:0007669"/>
    <property type="project" value="UniProtKB-SubCell"/>
</dbReference>
<evidence type="ECO:0000256" key="1">
    <source>
        <dbReference type="ARBA" id="ARBA00001974"/>
    </source>
</evidence>
<sequence length="579" mass="62958">MTTIRCKLNLTYQITTLLEDEEVDPVTSASTASTHVIPDINPALSSKDKQTKAKDTTPPPSQHAGITMMQMALTLILGAAGGSLILYQNRERLYSMRHTHWDSPRPYGGKTEFELALEKIKSILPEEDIDMDEASLRSHGHSAWSYHNLGHPQVVITPHTIQQVSEVVKVAAQYRIPIIPFGGGTSIEGHYTAPKGGICLDMHHFDTVQVNEADMQAVVGSGVSWELLNEALKGKGLFFPADPGPGAKIGGMISVGCSGTNSVRYGTIRDWVLSITAVLPDGSVVKTRRAVLKSAAGYNLTQLLIGAEGTLGVIVEATLKLAPIPKEMSVALCDFPTTRSAANVVHEVVQSGIQIGAIEFLDDVMIKCVNMAYPKQKLVERPTLYFKFSGNGKQQVENDVKLVGEIVRKHGGGKFRFANSETEKAEIWEGRKTCLLSAAAMQPEKDIWTTDVIVPVSKLPELIAQTQADLKSSFLLAPMVGHVGDGNYHLIILFNKDVPKEVDEAARLSNTVVDRALALGGSCTGEHGVGIGKKKYLIREHGEETLKMMWKIKEAIDPLGIMNPEKVLPRLSGDDDGHH</sequence>
<protein>
    <recommendedName>
        <fullName evidence="9">D-lactate dehydrogenase (cytochrome)</fullName>
        <ecNumber evidence="9">1.1.2.4</ecNumber>
    </recommendedName>
</protein>
<dbReference type="AlphaFoldDB" id="A0A507CTJ0"/>
<dbReference type="InterPro" id="IPR006094">
    <property type="entry name" value="Oxid_FAD_bind_N"/>
</dbReference>